<reference evidence="2 3" key="1">
    <citation type="journal article" date="2023" name="Microbiol. Resour. Announc.">
        <title>Complete Genome Sequence of Imperialibacter roseus strain P4T.</title>
        <authorList>
            <person name="Tizabi D.R."/>
            <person name="Bachvaroff T."/>
            <person name="Hill R.T."/>
        </authorList>
    </citation>
    <scope>NUCLEOTIDE SEQUENCE [LARGE SCALE GENOMIC DNA]</scope>
    <source>
        <strain evidence="2 3">P4T</strain>
    </source>
</reference>
<dbReference type="InterPro" id="IPR029068">
    <property type="entry name" value="Glyas_Bleomycin-R_OHBP_Dase"/>
</dbReference>
<dbReference type="PANTHER" id="PTHR34109">
    <property type="entry name" value="BNAUNNG04460D PROTEIN-RELATED"/>
    <property type="match status" value="1"/>
</dbReference>
<evidence type="ECO:0000313" key="2">
    <source>
        <dbReference type="EMBL" id="WOK04723.1"/>
    </source>
</evidence>
<dbReference type="SUPFAM" id="SSF54593">
    <property type="entry name" value="Glyoxalase/Bleomycin resistance protein/Dihydroxybiphenyl dioxygenase"/>
    <property type="match status" value="1"/>
</dbReference>
<dbReference type="Proteomes" id="UP001302349">
    <property type="component" value="Chromosome"/>
</dbReference>
<name>A0ABZ0II75_9BACT</name>
<dbReference type="EMBL" id="CP136051">
    <property type="protein sequence ID" value="WOK04723.1"/>
    <property type="molecule type" value="Genomic_DNA"/>
</dbReference>
<organism evidence="2 3">
    <name type="scientific">Imperialibacter roseus</name>
    <dbReference type="NCBI Taxonomy" id="1324217"/>
    <lineage>
        <taxon>Bacteria</taxon>
        <taxon>Pseudomonadati</taxon>
        <taxon>Bacteroidota</taxon>
        <taxon>Cytophagia</taxon>
        <taxon>Cytophagales</taxon>
        <taxon>Flammeovirgaceae</taxon>
        <taxon>Imperialibacter</taxon>
    </lineage>
</organism>
<proteinExistence type="predicted"/>
<dbReference type="PANTHER" id="PTHR34109:SF1">
    <property type="entry name" value="VOC DOMAIN-CONTAINING PROTEIN"/>
    <property type="match status" value="1"/>
</dbReference>
<evidence type="ECO:0000259" key="1">
    <source>
        <dbReference type="Pfam" id="PF00903"/>
    </source>
</evidence>
<keyword evidence="3" id="KW-1185">Reference proteome</keyword>
<protein>
    <recommendedName>
        <fullName evidence="1">Glyoxalase/fosfomycin resistance/dioxygenase domain-containing protein</fullName>
    </recommendedName>
</protein>
<accession>A0ABZ0II75</accession>
<sequence length="131" mass="14234">MPPPVTTSLAPWLTLPEGESAVTFYKNAFGAVETYRLAMPGGLIVRLAVESAEFWISWEQSADAKQRQPVGGDSIRMILTVADPHSMFAQAIKAGGVEVFPVGEEHGWLLGRLTDPFGLDWEIGHPTENAV</sequence>
<gene>
    <name evidence="2" type="ORF">RT717_16705</name>
</gene>
<dbReference type="RefSeq" id="WP_317487524.1">
    <property type="nucleotide sequence ID" value="NZ_CP136051.1"/>
</dbReference>
<dbReference type="Gene3D" id="3.10.180.10">
    <property type="entry name" value="2,3-Dihydroxybiphenyl 1,2-Dioxygenase, domain 1"/>
    <property type="match status" value="1"/>
</dbReference>
<dbReference type="InterPro" id="IPR004360">
    <property type="entry name" value="Glyas_Fos-R_dOase_dom"/>
</dbReference>
<dbReference type="Pfam" id="PF00903">
    <property type="entry name" value="Glyoxalase"/>
    <property type="match status" value="1"/>
</dbReference>
<feature type="domain" description="Glyoxalase/fosfomycin resistance/dioxygenase" evidence="1">
    <location>
        <begin position="19"/>
        <end position="123"/>
    </location>
</feature>
<evidence type="ECO:0000313" key="3">
    <source>
        <dbReference type="Proteomes" id="UP001302349"/>
    </source>
</evidence>